<evidence type="ECO:0000313" key="10">
    <source>
        <dbReference type="Proteomes" id="UP000247746"/>
    </source>
</evidence>
<keyword evidence="2 8" id="KW-1003">Cell membrane</keyword>
<keyword evidence="7 8" id="KW-0464">Manganese</keyword>
<evidence type="ECO:0000256" key="3">
    <source>
        <dbReference type="ARBA" id="ARBA00022692"/>
    </source>
</evidence>
<dbReference type="Proteomes" id="UP000247746">
    <property type="component" value="Unassembled WGS sequence"/>
</dbReference>
<protein>
    <recommendedName>
        <fullName evidence="8">Putative manganese efflux pump MntP</fullName>
    </recommendedName>
</protein>
<dbReference type="GO" id="GO:0005384">
    <property type="term" value="F:manganese ion transmembrane transporter activity"/>
    <property type="evidence" value="ECO:0007669"/>
    <property type="project" value="UniProtKB-UniRule"/>
</dbReference>
<dbReference type="InterPro" id="IPR003810">
    <property type="entry name" value="Mntp/YtaF"/>
</dbReference>
<sequence>MIEVVLLAIALAMDAFAVAIGLGAKSQKQSKSYLLRLAIYAALYFGIAQGVMPLIGYLLGVALLGWLAAAAPWIGGFILIALGGKMLYEVFTADEEDAVDSALHTNGDAINADSEAMTVIHNGHKTINHRTLFTLAIATSIDAMAAGFTLNLLELNAWLACLIIAVVTAIFGLFGVYLGWRSGTWLEDKAEALGGLVLILIGLKVMFFS</sequence>
<proteinExistence type="inferred from homology"/>
<feature type="transmembrane region" description="Helical" evidence="8">
    <location>
        <begin position="6"/>
        <end position="24"/>
    </location>
</feature>
<evidence type="ECO:0000256" key="5">
    <source>
        <dbReference type="ARBA" id="ARBA00023065"/>
    </source>
</evidence>
<organism evidence="9 10">
    <name type="scientific">Psychrobacter fozii</name>
    <dbReference type="NCBI Taxonomy" id="198480"/>
    <lineage>
        <taxon>Bacteria</taxon>
        <taxon>Pseudomonadati</taxon>
        <taxon>Pseudomonadota</taxon>
        <taxon>Gammaproteobacteria</taxon>
        <taxon>Moraxellales</taxon>
        <taxon>Moraxellaceae</taxon>
        <taxon>Psychrobacter</taxon>
    </lineage>
</organism>
<dbReference type="OrthoDB" id="9811590at2"/>
<dbReference type="AlphaFoldDB" id="A0A2V4W0M5"/>
<dbReference type="PANTHER" id="PTHR35529:SF1">
    <property type="entry name" value="MANGANESE EFFLUX PUMP MNTP-RELATED"/>
    <property type="match status" value="1"/>
</dbReference>
<feature type="transmembrane region" description="Helical" evidence="8">
    <location>
        <begin position="157"/>
        <end position="180"/>
    </location>
</feature>
<dbReference type="HAMAP" id="MF_01521">
    <property type="entry name" value="MntP_pump"/>
    <property type="match status" value="1"/>
</dbReference>
<keyword evidence="10" id="KW-1185">Reference proteome</keyword>
<dbReference type="InterPro" id="IPR022929">
    <property type="entry name" value="Put_MntP"/>
</dbReference>
<dbReference type="Pfam" id="PF02659">
    <property type="entry name" value="Mntp"/>
    <property type="match status" value="1"/>
</dbReference>
<dbReference type="EMBL" id="QJSU01000001">
    <property type="protein sequence ID" value="PYE41184.1"/>
    <property type="molecule type" value="Genomic_DNA"/>
</dbReference>
<evidence type="ECO:0000256" key="6">
    <source>
        <dbReference type="ARBA" id="ARBA00023136"/>
    </source>
</evidence>
<keyword evidence="5 8" id="KW-0406">Ion transport</keyword>
<comment type="subcellular location">
    <subcellularLocation>
        <location evidence="8">Cell membrane</location>
        <topology evidence="8">Multi-pass membrane protein</topology>
    </subcellularLocation>
</comment>
<dbReference type="PANTHER" id="PTHR35529">
    <property type="entry name" value="MANGANESE EFFLUX PUMP MNTP-RELATED"/>
    <property type="match status" value="1"/>
</dbReference>
<gene>
    <name evidence="8" type="primary">mntP</name>
    <name evidence="9" type="ORF">DFP82_101507</name>
</gene>
<reference evidence="9 10" key="1">
    <citation type="submission" date="2018-06" db="EMBL/GenBank/DDBJ databases">
        <title>Genomic Encyclopedia of Type Strains, Phase III (KMG-III): the genomes of soil and plant-associated and newly described type strains.</title>
        <authorList>
            <person name="Whitman W."/>
        </authorList>
    </citation>
    <scope>NUCLEOTIDE SEQUENCE [LARGE SCALE GENOMIC DNA]</scope>
    <source>
        <strain evidence="9 10">CECT 5889</strain>
    </source>
</reference>
<keyword evidence="1 8" id="KW-0813">Transport</keyword>
<comment type="caution">
    <text evidence="9">The sequence shown here is derived from an EMBL/GenBank/DDBJ whole genome shotgun (WGS) entry which is preliminary data.</text>
</comment>
<evidence type="ECO:0000256" key="2">
    <source>
        <dbReference type="ARBA" id="ARBA00022475"/>
    </source>
</evidence>
<dbReference type="RefSeq" id="WP_110922139.1">
    <property type="nucleotide sequence ID" value="NZ_QJSU01000001.1"/>
</dbReference>
<keyword evidence="3 8" id="KW-0812">Transmembrane</keyword>
<evidence type="ECO:0000256" key="7">
    <source>
        <dbReference type="ARBA" id="ARBA00023211"/>
    </source>
</evidence>
<comment type="function">
    <text evidence="8">Probably functions as a manganese efflux pump.</text>
</comment>
<comment type="similarity">
    <text evidence="8">Belongs to the MntP (TC 9.B.29) family.</text>
</comment>
<feature type="transmembrane region" description="Helical" evidence="8">
    <location>
        <begin position="192"/>
        <end position="208"/>
    </location>
</feature>
<keyword evidence="4 8" id="KW-1133">Transmembrane helix</keyword>
<feature type="transmembrane region" description="Helical" evidence="8">
    <location>
        <begin position="132"/>
        <end position="151"/>
    </location>
</feature>
<evidence type="ECO:0000256" key="1">
    <source>
        <dbReference type="ARBA" id="ARBA00022448"/>
    </source>
</evidence>
<evidence type="ECO:0000256" key="8">
    <source>
        <dbReference type="HAMAP-Rule" id="MF_01521"/>
    </source>
</evidence>
<evidence type="ECO:0000313" key="9">
    <source>
        <dbReference type="EMBL" id="PYE41184.1"/>
    </source>
</evidence>
<feature type="transmembrane region" description="Helical" evidence="8">
    <location>
        <begin position="33"/>
        <end position="51"/>
    </location>
</feature>
<keyword evidence="6 8" id="KW-0472">Membrane</keyword>
<name>A0A2V4W0M5_9GAMM</name>
<accession>A0A2V4W0M5</accession>
<feature type="transmembrane region" description="Helical" evidence="8">
    <location>
        <begin position="57"/>
        <end position="82"/>
    </location>
</feature>
<dbReference type="GO" id="GO:0005886">
    <property type="term" value="C:plasma membrane"/>
    <property type="evidence" value="ECO:0007669"/>
    <property type="project" value="UniProtKB-SubCell"/>
</dbReference>
<evidence type="ECO:0000256" key="4">
    <source>
        <dbReference type="ARBA" id="ARBA00022989"/>
    </source>
</evidence>